<gene>
    <name evidence="1" type="ORF">METZ01_LOCUS464119</name>
</gene>
<feature type="non-terminal residue" evidence="1">
    <location>
        <position position="1"/>
    </location>
</feature>
<reference evidence="1" key="1">
    <citation type="submission" date="2018-05" db="EMBL/GenBank/DDBJ databases">
        <authorList>
            <person name="Lanie J.A."/>
            <person name="Ng W.-L."/>
            <person name="Kazmierczak K.M."/>
            <person name="Andrzejewski T.M."/>
            <person name="Davidsen T.M."/>
            <person name="Wayne K.J."/>
            <person name="Tettelin H."/>
            <person name="Glass J.I."/>
            <person name="Rusch D."/>
            <person name="Podicherti R."/>
            <person name="Tsui H.-C.T."/>
            <person name="Winkler M.E."/>
        </authorList>
    </citation>
    <scope>NUCLEOTIDE SEQUENCE</scope>
</reference>
<dbReference type="AlphaFoldDB" id="A0A383AVQ4"/>
<feature type="non-terminal residue" evidence="1">
    <location>
        <position position="30"/>
    </location>
</feature>
<dbReference type="EMBL" id="UINC01194934">
    <property type="protein sequence ID" value="SVE11265.1"/>
    <property type="molecule type" value="Genomic_DNA"/>
</dbReference>
<name>A0A383AVQ4_9ZZZZ</name>
<sequence length="30" mass="3076">VGEGSGEEKLVKVLIVFTGHPDKGDHTAGV</sequence>
<protein>
    <submittedName>
        <fullName evidence="1">Uncharacterized protein</fullName>
    </submittedName>
</protein>
<evidence type="ECO:0000313" key="1">
    <source>
        <dbReference type="EMBL" id="SVE11265.1"/>
    </source>
</evidence>
<proteinExistence type="predicted"/>
<accession>A0A383AVQ4</accession>
<organism evidence="1">
    <name type="scientific">marine metagenome</name>
    <dbReference type="NCBI Taxonomy" id="408172"/>
    <lineage>
        <taxon>unclassified sequences</taxon>
        <taxon>metagenomes</taxon>
        <taxon>ecological metagenomes</taxon>
    </lineage>
</organism>